<gene>
    <name evidence="1" type="ORF">BV25DRAFT_1958976</name>
</gene>
<sequence length="439" mass="49605">MPTVPSLPSGSHTSDANFRVVQLPPENLETCASCNVFKPKVRKNCSCGQVTYCSDECQKDGWNVHKPSCGKFPTDQIDLQALYPLLACLVEKSHSHEIKPRHKALTKTVVSNPTPGNPPVRFSDGWEAAPVIFQRRPSRPLSDPFCPDARWWPEGATPRIREKLYDRIRREGYVLPILTAVCIALLAEVYTSSSSHEESSKRRLRLRYSTGPVADFGICSGKARVTTQDRLGYLDMDSKSETHGQDPEDHYWIYFRTTRGEDLFLDCAMFTFSMNLVVQPGLCTPRSYGPSFSESVPAFFLEREIRHDAPSLHTERARRSVLRDAALQGAVQRSGTKAGFTAKDDDVFVAFMRALARREITATERQLVAALTRDHALTLRGVLRDEEWKRYPTRPETAVIADPVELVDYDERMKAHADALEKKKKTEKKMGIKPRPKHS</sequence>
<evidence type="ECO:0000313" key="1">
    <source>
        <dbReference type="EMBL" id="KAI0059624.1"/>
    </source>
</evidence>
<protein>
    <submittedName>
        <fullName evidence="1">Uncharacterized protein</fullName>
    </submittedName>
</protein>
<reference evidence="1" key="1">
    <citation type="submission" date="2021-03" db="EMBL/GenBank/DDBJ databases">
        <authorList>
            <consortium name="DOE Joint Genome Institute"/>
            <person name="Ahrendt S."/>
            <person name="Looney B.P."/>
            <person name="Miyauchi S."/>
            <person name="Morin E."/>
            <person name="Drula E."/>
            <person name="Courty P.E."/>
            <person name="Chicoki N."/>
            <person name="Fauchery L."/>
            <person name="Kohler A."/>
            <person name="Kuo A."/>
            <person name="Labutti K."/>
            <person name="Pangilinan J."/>
            <person name="Lipzen A."/>
            <person name="Riley R."/>
            <person name="Andreopoulos W."/>
            <person name="He G."/>
            <person name="Johnson J."/>
            <person name="Barry K.W."/>
            <person name="Grigoriev I.V."/>
            <person name="Nagy L."/>
            <person name="Hibbett D."/>
            <person name="Henrissat B."/>
            <person name="Matheny P.B."/>
            <person name="Labbe J."/>
            <person name="Martin F."/>
        </authorList>
    </citation>
    <scope>NUCLEOTIDE SEQUENCE</scope>
    <source>
        <strain evidence="1">HHB10654</strain>
    </source>
</reference>
<accession>A0ACB8STC4</accession>
<dbReference type="EMBL" id="MU277225">
    <property type="protein sequence ID" value="KAI0059624.1"/>
    <property type="molecule type" value="Genomic_DNA"/>
</dbReference>
<name>A0ACB8STC4_9AGAM</name>
<reference evidence="1" key="2">
    <citation type="journal article" date="2022" name="New Phytol.">
        <title>Evolutionary transition to the ectomycorrhizal habit in the genomes of a hyperdiverse lineage of mushroom-forming fungi.</title>
        <authorList>
            <person name="Looney B."/>
            <person name="Miyauchi S."/>
            <person name="Morin E."/>
            <person name="Drula E."/>
            <person name="Courty P.E."/>
            <person name="Kohler A."/>
            <person name="Kuo A."/>
            <person name="LaButti K."/>
            <person name="Pangilinan J."/>
            <person name="Lipzen A."/>
            <person name="Riley R."/>
            <person name="Andreopoulos W."/>
            <person name="He G."/>
            <person name="Johnson J."/>
            <person name="Nolan M."/>
            <person name="Tritt A."/>
            <person name="Barry K.W."/>
            <person name="Grigoriev I.V."/>
            <person name="Nagy L.G."/>
            <person name="Hibbett D."/>
            <person name="Henrissat B."/>
            <person name="Matheny P.B."/>
            <person name="Labbe J."/>
            <person name="Martin F.M."/>
        </authorList>
    </citation>
    <scope>NUCLEOTIDE SEQUENCE</scope>
    <source>
        <strain evidence="1">HHB10654</strain>
    </source>
</reference>
<keyword evidence="2" id="KW-1185">Reference proteome</keyword>
<proteinExistence type="predicted"/>
<evidence type="ECO:0000313" key="2">
    <source>
        <dbReference type="Proteomes" id="UP000814140"/>
    </source>
</evidence>
<organism evidence="1 2">
    <name type="scientific">Artomyces pyxidatus</name>
    <dbReference type="NCBI Taxonomy" id="48021"/>
    <lineage>
        <taxon>Eukaryota</taxon>
        <taxon>Fungi</taxon>
        <taxon>Dikarya</taxon>
        <taxon>Basidiomycota</taxon>
        <taxon>Agaricomycotina</taxon>
        <taxon>Agaricomycetes</taxon>
        <taxon>Russulales</taxon>
        <taxon>Auriscalpiaceae</taxon>
        <taxon>Artomyces</taxon>
    </lineage>
</organism>
<dbReference type="Proteomes" id="UP000814140">
    <property type="component" value="Unassembled WGS sequence"/>
</dbReference>
<comment type="caution">
    <text evidence="1">The sequence shown here is derived from an EMBL/GenBank/DDBJ whole genome shotgun (WGS) entry which is preliminary data.</text>
</comment>